<dbReference type="Proteomes" id="UP001605261">
    <property type="component" value="Unassembled WGS sequence"/>
</dbReference>
<evidence type="ECO:0008006" key="3">
    <source>
        <dbReference type="Google" id="ProtNLM"/>
    </source>
</evidence>
<organism evidence="1 2">
    <name type="scientific">Stenotrophomonas nematodicola</name>
    <dbReference type="NCBI Taxonomy" id="2656746"/>
    <lineage>
        <taxon>Bacteria</taxon>
        <taxon>Pseudomonadati</taxon>
        <taxon>Pseudomonadota</taxon>
        <taxon>Gammaproteobacteria</taxon>
        <taxon>Lysobacterales</taxon>
        <taxon>Lysobacteraceae</taxon>
        <taxon>Stenotrophomonas</taxon>
    </lineage>
</organism>
<keyword evidence="2" id="KW-1185">Reference proteome</keyword>
<evidence type="ECO:0000313" key="1">
    <source>
        <dbReference type="EMBL" id="MFG6109200.1"/>
    </source>
</evidence>
<sequence>MNDFYTITLRVFHPAGCYEDMETSLRMSANIGHTAGTSRKTPTGDPLSGVYKQTAASFNLVEKTPGYLVDGIGGVLSLLHPHRDYFFRVVQEGGRVALYVGVFFEVMSGLCLDVELMSSLVDMNIELEVEYFEAP</sequence>
<gene>
    <name evidence="1" type="ORF">ACEU0G_003206</name>
</gene>
<dbReference type="EMBL" id="JBHGCJ010000005">
    <property type="protein sequence ID" value="MFG6109200.1"/>
    <property type="molecule type" value="Genomic_DNA"/>
</dbReference>
<comment type="caution">
    <text evidence="1">The sequence shown here is derived from an EMBL/GenBank/DDBJ whole genome shotgun (WGS) entry which is preliminary data.</text>
</comment>
<accession>A0ABW7CW52</accession>
<name>A0ABW7CW52_9GAMM</name>
<dbReference type="RefSeq" id="WP_394162752.1">
    <property type="nucleotide sequence ID" value="NZ_JBHGCJ010000005.1"/>
</dbReference>
<reference evidence="1 2" key="1">
    <citation type="submission" date="2024-09" db="EMBL/GenBank/DDBJ databases">
        <authorList>
            <consortium name="All-Russian atlas of soil microorganisms"/>
            <consortium name="as a basis for the search for new antimicrobial producers and enzymes with unique properties"/>
            <person name="Sokolova E.A."/>
            <person name="Voronina E.N."/>
        </authorList>
    </citation>
    <scope>NUCLEOTIDE SEQUENCE [LARGE SCALE GENOMIC DNA]</scope>
    <source>
        <strain evidence="1 2">AF-22b-331.1</strain>
    </source>
</reference>
<protein>
    <recommendedName>
        <fullName evidence="3">DUF4279 domain-containing protein</fullName>
    </recommendedName>
</protein>
<proteinExistence type="predicted"/>
<evidence type="ECO:0000313" key="2">
    <source>
        <dbReference type="Proteomes" id="UP001605261"/>
    </source>
</evidence>